<dbReference type="KEGG" id="kcm:ABWK59_13280"/>
<accession>A0AAU8JXI2</accession>
<dbReference type="PROSITE" id="PS51459">
    <property type="entry name" value="FIDO"/>
    <property type="match status" value="1"/>
</dbReference>
<sequence>MRYLTVLEILELAEYACQGQEVGVRDLGLVASAAHRPGSQMFGVEAYPGLFEKAAALLHSLASNHPFVDGNKRTAWMAAVVFLDLNGVDMAGIDQDAAYDLVVGVAAGEVAEVGAIADRLSGLAEGARPGAG</sequence>
<feature type="domain" description="Fido" evidence="1">
    <location>
        <begin position="4"/>
        <end position="122"/>
    </location>
</feature>
<evidence type="ECO:0000313" key="2">
    <source>
        <dbReference type="EMBL" id="XCM79822.1"/>
    </source>
</evidence>
<dbReference type="PANTHER" id="PTHR39426">
    <property type="entry name" value="HOMOLOGY TO DEATH-ON-CURING PROTEIN OF PHAGE P1"/>
    <property type="match status" value="1"/>
</dbReference>
<dbReference type="AlphaFoldDB" id="A0AAU8JXI2"/>
<gene>
    <name evidence="2" type="ORF">ABWK59_13280</name>
</gene>
<dbReference type="InterPro" id="IPR003812">
    <property type="entry name" value="Fido"/>
</dbReference>
<protein>
    <submittedName>
        <fullName evidence="2">Type II toxin-antitoxin system death-on-curing family toxin</fullName>
    </submittedName>
</protein>
<organism evidence="2">
    <name type="scientific">Kitasatospora camelliae</name>
    <dbReference type="NCBI Taxonomy" id="3156397"/>
    <lineage>
        <taxon>Bacteria</taxon>
        <taxon>Bacillati</taxon>
        <taxon>Actinomycetota</taxon>
        <taxon>Actinomycetes</taxon>
        <taxon>Kitasatosporales</taxon>
        <taxon>Streptomycetaceae</taxon>
        <taxon>Kitasatospora</taxon>
    </lineage>
</organism>
<proteinExistence type="predicted"/>
<dbReference type="InterPro" id="IPR006440">
    <property type="entry name" value="Doc"/>
</dbReference>
<dbReference type="SUPFAM" id="SSF140931">
    <property type="entry name" value="Fic-like"/>
    <property type="match status" value="1"/>
</dbReference>
<dbReference type="RefSeq" id="WP_354640760.1">
    <property type="nucleotide sequence ID" value="NZ_CP159872.1"/>
</dbReference>
<reference evidence="2" key="1">
    <citation type="submission" date="2024-06" db="EMBL/GenBank/DDBJ databases">
        <title>The genome sequences of Kitasatospora sp. strain HUAS MG31.</title>
        <authorList>
            <person name="Mo P."/>
        </authorList>
    </citation>
    <scope>NUCLEOTIDE SEQUENCE</scope>
    <source>
        <strain evidence="2">HUAS MG31</strain>
    </source>
</reference>
<dbReference type="GO" id="GO:0016301">
    <property type="term" value="F:kinase activity"/>
    <property type="evidence" value="ECO:0007669"/>
    <property type="project" value="InterPro"/>
</dbReference>
<evidence type="ECO:0000259" key="1">
    <source>
        <dbReference type="PROSITE" id="PS51459"/>
    </source>
</evidence>
<dbReference type="EMBL" id="CP159872">
    <property type="protein sequence ID" value="XCM79822.1"/>
    <property type="molecule type" value="Genomic_DNA"/>
</dbReference>
<dbReference type="Pfam" id="PF02661">
    <property type="entry name" value="Fic"/>
    <property type="match status" value="1"/>
</dbReference>
<dbReference type="PANTHER" id="PTHR39426:SF1">
    <property type="entry name" value="HOMOLOGY TO DEATH-ON-CURING PROTEIN OF PHAGE P1"/>
    <property type="match status" value="1"/>
</dbReference>
<name>A0AAU8JXI2_9ACTN</name>
<dbReference type="InterPro" id="IPR053737">
    <property type="entry name" value="Type_II_TA_Toxin"/>
</dbReference>
<dbReference type="InterPro" id="IPR036597">
    <property type="entry name" value="Fido-like_dom_sf"/>
</dbReference>
<dbReference type="NCBIfam" id="TIGR01550">
    <property type="entry name" value="DOC_P1"/>
    <property type="match status" value="1"/>
</dbReference>
<dbReference type="Gene3D" id="1.20.120.1870">
    <property type="entry name" value="Fic/DOC protein, Fido domain"/>
    <property type="match status" value="1"/>
</dbReference>